<dbReference type="RefSeq" id="WP_036643841.1">
    <property type="nucleotide sequence ID" value="NZ_CBCSKM010000011.1"/>
</dbReference>
<protein>
    <submittedName>
        <fullName evidence="1">Uncharacterized protein</fullName>
    </submittedName>
</protein>
<name>A0ABU5PIA2_9BACL</name>
<proteinExistence type="predicted"/>
<reference evidence="1 2" key="1">
    <citation type="submission" date="2023-12" db="EMBL/GenBank/DDBJ databases">
        <title>Whole genome sequencing of Paenibacillus phoenicis isolated from the Phoenix Mars Lander spacecraft assembly facility.</title>
        <authorList>
            <person name="Garcia A."/>
            <person name="Venkateswaran K."/>
        </authorList>
    </citation>
    <scope>NUCLEOTIDE SEQUENCE [LARGE SCALE GENOMIC DNA]</scope>
    <source>
        <strain evidence="1 2">3PO2SA</strain>
    </source>
</reference>
<dbReference type="Proteomes" id="UP001292216">
    <property type="component" value="Unassembled WGS sequence"/>
</dbReference>
<comment type="caution">
    <text evidence="1">The sequence shown here is derived from an EMBL/GenBank/DDBJ whole genome shotgun (WGS) entry which is preliminary data.</text>
</comment>
<sequence>MSISRKYQQLQISNISPMDMNFLLYIENIYECYFGRKEIFPGRYLILDQQELLEPESFIVALKACWNTIVKEYEQQQFMDNPLDTLHFRDDYASLFRNDSVFHTAERVWNAFTLWWWPDYGIKAYMEKFTDQYMPEVTEQIYRGLYEKNIPIAKGNSLYIMLLFKQPIQIIPKSSNKLFFSTIDRFLYKKDEIVRDIVDLLK</sequence>
<organism evidence="1 2">
    <name type="scientific">Paenibacillus phoenicis</name>
    <dbReference type="NCBI Taxonomy" id="554117"/>
    <lineage>
        <taxon>Bacteria</taxon>
        <taxon>Bacillati</taxon>
        <taxon>Bacillota</taxon>
        <taxon>Bacilli</taxon>
        <taxon>Bacillales</taxon>
        <taxon>Paenibacillaceae</taxon>
        <taxon>Paenibacillus</taxon>
    </lineage>
</organism>
<gene>
    <name evidence="1" type="ORF">U9M73_06145</name>
</gene>
<dbReference type="EMBL" id="JAYERP010000001">
    <property type="protein sequence ID" value="MEA3569577.1"/>
    <property type="molecule type" value="Genomic_DNA"/>
</dbReference>
<keyword evidence="2" id="KW-1185">Reference proteome</keyword>
<evidence type="ECO:0000313" key="2">
    <source>
        <dbReference type="Proteomes" id="UP001292216"/>
    </source>
</evidence>
<accession>A0ABU5PIA2</accession>
<evidence type="ECO:0000313" key="1">
    <source>
        <dbReference type="EMBL" id="MEA3569577.1"/>
    </source>
</evidence>